<accession>T0ZZU9</accession>
<protein>
    <submittedName>
        <fullName evidence="4">Thioredoxin-disulfide reductase</fullName>
    </submittedName>
</protein>
<dbReference type="AlphaFoldDB" id="T0ZZU9"/>
<keyword evidence="1" id="KW-0285">Flavoprotein</keyword>
<evidence type="ECO:0000256" key="1">
    <source>
        <dbReference type="ARBA" id="ARBA00022630"/>
    </source>
</evidence>
<comment type="caution">
    <text evidence="4">The sequence shown here is derived from an EMBL/GenBank/DDBJ whole genome shotgun (WGS) entry which is preliminary data.</text>
</comment>
<evidence type="ECO:0000259" key="3">
    <source>
        <dbReference type="Pfam" id="PF07992"/>
    </source>
</evidence>
<gene>
    <name evidence="4" type="ORF">B1B_10003</name>
</gene>
<evidence type="ECO:0000313" key="4">
    <source>
        <dbReference type="EMBL" id="EQD53831.1"/>
    </source>
</evidence>
<dbReference type="GO" id="GO:0016491">
    <property type="term" value="F:oxidoreductase activity"/>
    <property type="evidence" value="ECO:0007669"/>
    <property type="project" value="UniProtKB-KW"/>
</dbReference>
<dbReference type="PRINTS" id="PR00469">
    <property type="entry name" value="PNDRDTASEII"/>
</dbReference>
<dbReference type="Gene3D" id="3.50.50.60">
    <property type="entry name" value="FAD/NAD(P)-binding domain"/>
    <property type="match status" value="2"/>
</dbReference>
<reference evidence="4" key="1">
    <citation type="submission" date="2013-08" db="EMBL/GenBank/DDBJ databases">
        <authorList>
            <person name="Mendez C."/>
            <person name="Richter M."/>
            <person name="Ferrer M."/>
            <person name="Sanchez J."/>
        </authorList>
    </citation>
    <scope>NUCLEOTIDE SEQUENCE</scope>
</reference>
<dbReference type="InterPro" id="IPR036188">
    <property type="entry name" value="FAD/NAD-bd_sf"/>
</dbReference>
<dbReference type="PRINTS" id="PR00368">
    <property type="entry name" value="FADPNR"/>
</dbReference>
<sequence length="161" mass="17771">MEEALFLTNFASRVTVVHRRDRYRASRVMEGRARQNPKISLRLNTVVTEVVGDQTVTGVRLRDVQTDEETLFPCQGLFVAIGHTPSTEAFQGTLDLHPTGYLKVREGTRTSVEGVFACGDVFDHRYRQAVTAAGSGCMAAIDAERWLAEQESASPEARPTG</sequence>
<dbReference type="SUPFAM" id="SSF51905">
    <property type="entry name" value="FAD/NAD(P)-binding domain"/>
    <property type="match status" value="1"/>
</dbReference>
<dbReference type="InterPro" id="IPR050097">
    <property type="entry name" value="Ferredoxin-NADP_redctase_2"/>
</dbReference>
<dbReference type="InterPro" id="IPR023753">
    <property type="entry name" value="FAD/NAD-binding_dom"/>
</dbReference>
<reference evidence="4" key="2">
    <citation type="journal article" date="2014" name="ISME J.">
        <title>Microbial stratification in low pH oxic and suboxic macroscopic growths along an acid mine drainage.</title>
        <authorList>
            <person name="Mendez-Garcia C."/>
            <person name="Mesa V."/>
            <person name="Sprenger R.R."/>
            <person name="Richter M."/>
            <person name="Diez M.S."/>
            <person name="Solano J."/>
            <person name="Bargiela R."/>
            <person name="Golyshina O.V."/>
            <person name="Manteca A."/>
            <person name="Ramos J.L."/>
            <person name="Gallego J.R."/>
            <person name="Llorente I."/>
            <person name="Martins Dos Santos V.A."/>
            <person name="Jensen O.N."/>
            <person name="Pelaez A.I."/>
            <person name="Sanchez J."/>
            <person name="Ferrer M."/>
        </authorList>
    </citation>
    <scope>NUCLEOTIDE SEQUENCE</scope>
</reference>
<dbReference type="PANTHER" id="PTHR48105">
    <property type="entry name" value="THIOREDOXIN REDUCTASE 1-RELATED-RELATED"/>
    <property type="match status" value="1"/>
</dbReference>
<proteinExistence type="predicted"/>
<keyword evidence="2" id="KW-0560">Oxidoreductase</keyword>
<organism evidence="4">
    <name type="scientific">mine drainage metagenome</name>
    <dbReference type="NCBI Taxonomy" id="410659"/>
    <lineage>
        <taxon>unclassified sequences</taxon>
        <taxon>metagenomes</taxon>
        <taxon>ecological metagenomes</taxon>
    </lineage>
</organism>
<feature type="domain" description="FAD/NAD(P)-binding" evidence="3">
    <location>
        <begin position="1"/>
        <end position="136"/>
    </location>
</feature>
<evidence type="ECO:0000256" key="2">
    <source>
        <dbReference type="ARBA" id="ARBA00023002"/>
    </source>
</evidence>
<name>T0ZZU9_9ZZZZ</name>
<dbReference type="Pfam" id="PF07992">
    <property type="entry name" value="Pyr_redox_2"/>
    <property type="match status" value="1"/>
</dbReference>
<dbReference type="EMBL" id="AUZY01006599">
    <property type="protein sequence ID" value="EQD53831.1"/>
    <property type="molecule type" value="Genomic_DNA"/>
</dbReference>